<dbReference type="Pfam" id="PF06957">
    <property type="entry name" value="COPI_C"/>
    <property type="match status" value="1"/>
</dbReference>
<evidence type="ECO:0000313" key="2">
    <source>
        <dbReference type="EMBL" id="KAK9762199.1"/>
    </source>
</evidence>
<reference evidence="2 3" key="1">
    <citation type="submission" date="2023-04" db="EMBL/GenBank/DDBJ databases">
        <title>Genome of Basidiobolus ranarum AG-B5.</title>
        <authorList>
            <person name="Stajich J.E."/>
            <person name="Carter-House D."/>
            <person name="Gryganskyi A."/>
        </authorList>
    </citation>
    <scope>NUCLEOTIDE SEQUENCE [LARGE SCALE GENOMIC DNA]</scope>
    <source>
        <strain evidence="2 3">AG-B5</strain>
    </source>
</reference>
<protein>
    <recommendedName>
        <fullName evidence="1">Coatomer alpha subunit C-terminal domain-containing protein</fullName>
    </recommendedName>
</protein>
<organism evidence="2 3">
    <name type="scientific">Basidiobolus ranarum</name>
    <dbReference type="NCBI Taxonomy" id="34480"/>
    <lineage>
        <taxon>Eukaryota</taxon>
        <taxon>Fungi</taxon>
        <taxon>Fungi incertae sedis</taxon>
        <taxon>Zoopagomycota</taxon>
        <taxon>Entomophthoromycotina</taxon>
        <taxon>Basidiobolomycetes</taxon>
        <taxon>Basidiobolales</taxon>
        <taxon>Basidiobolaceae</taxon>
        <taxon>Basidiobolus</taxon>
    </lineage>
</organism>
<dbReference type="InterPro" id="IPR010714">
    <property type="entry name" value="Coatomer_asu_C"/>
</dbReference>
<dbReference type="Proteomes" id="UP001479436">
    <property type="component" value="Unassembled WGS sequence"/>
</dbReference>
<accession>A0ABR2WL13</accession>
<comment type="caution">
    <text evidence="2">The sequence shown here is derived from an EMBL/GenBank/DDBJ whole genome shotgun (WGS) entry which is preliminary data.</text>
</comment>
<gene>
    <name evidence="2" type="ORF">K7432_012297</name>
</gene>
<sequence length="167" mass="18829">MIGFCREYLLGLSMEKARRELSMEEPENVKRALELAAYFTHCELEPIHSQLSLRSAMTLSFKTKNCLSASMFARRLLELAPPPQIASQARKVQTISDQTSRDEIPIEYDQYNPFTVCAHSFTPIYQNNPVAQCPYCHASYKPEYNGKLCTVCDISQIGASAIGLKVI</sequence>
<feature type="domain" description="Coatomer alpha subunit C-terminal" evidence="1">
    <location>
        <begin position="2"/>
        <end position="166"/>
    </location>
</feature>
<keyword evidence="3" id="KW-1185">Reference proteome</keyword>
<evidence type="ECO:0000259" key="1">
    <source>
        <dbReference type="Pfam" id="PF06957"/>
    </source>
</evidence>
<name>A0ABR2WL13_9FUNG</name>
<proteinExistence type="predicted"/>
<evidence type="ECO:0000313" key="3">
    <source>
        <dbReference type="Proteomes" id="UP001479436"/>
    </source>
</evidence>
<dbReference type="EMBL" id="JASJQH010001052">
    <property type="protein sequence ID" value="KAK9762199.1"/>
    <property type="molecule type" value="Genomic_DNA"/>
</dbReference>